<protein>
    <submittedName>
        <fullName evidence="6">Glucose/arabinose dehydrogenase, beta-propeller fold</fullName>
    </submittedName>
</protein>
<reference evidence="7" key="1">
    <citation type="submission" date="2016-10" db="EMBL/GenBank/DDBJ databases">
        <authorList>
            <person name="Varghese N."/>
            <person name="Submissions S."/>
        </authorList>
    </citation>
    <scope>NUCLEOTIDE SEQUENCE [LARGE SCALE GENOMIC DNA]</scope>
    <source>
        <strain evidence="7">DSM 3695</strain>
    </source>
</reference>
<dbReference type="EMBL" id="FOJG01000002">
    <property type="protein sequence ID" value="SEW52438.1"/>
    <property type="molecule type" value="Genomic_DNA"/>
</dbReference>
<dbReference type="Proteomes" id="UP000199310">
    <property type="component" value="Unassembled WGS sequence"/>
</dbReference>
<evidence type="ECO:0000259" key="5">
    <source>
        <dbReference type="PROSITE" id="PS51007"/>
    </source>
</evidence>
<evidence type="ECO:0000256" key="3">
    <source>
        <dbReference type="ARBA" id="ARBA00023004"/>
    </source>
</evidence>
<evidence type="ECO:0000256" key="1">
    <source>
        <dbReference type="ARBA" id="ARBA00022617"/>
    </source>
</evidence>
<dbReference type="InterPro" id="IPR011042">
    <property type="entry name" value="6-blade_b-propeller_TolB-like"/>
</dbReference>
<dbReference type="RefSeq" id="WP_089898845.1">
    <property type="nucleotide sequence ID" value="NZ_FOJG01000002.1"/>
</dbReference>
<evidence type="ECO:0000256" key="4">
    <source>
        <dbReference type="PROSITE-ProRule" id="PRU00433"/>
    </source>
</evidence>
<proteinExistence type="predicted"/>
<evidence type="ECO:0000313" key="7">
    <source>
        <dbReference type="Proteomes" id="UP000199310"/>
    </source>
</evidence>
<dbReference type="OrthoDB" id="9811395at2"/>
<dbReference type="InterPro" id="IPR011041">
    <property type="entry name" value="Quinoprot_gluc/sorb_DH_b-prop"/>
</dbReference>
<dbReference type="PANTHER" id="PTHR33546">
    <property type="entry name" value="LARGE, MULTIFUNCTIONAL SECRETED PROTEIN-RELATED"/>
    <property type="match status" value="1"/>
</dbReference>
<dbReference type="GO" id="GO:0046872">
    <property type="term" value="F:metal ion binding"/>
    <property type="evidence" value="ECO:0007669"/>
    <property type="project" value="UniProtKB-KW"/>
</dbReference>
<dbReference type="InterPro" id="IPR009056">
    <property type="entry name" value="Cyt_c-like_dom"/>
</dbReference>
<dbReference type="PANTHER" id="PTHR33546:SF1">
    <property type="entry name" value="LARGE, MULTIFUNCTIONAL SECRETED PROTEIN"/>
    <property type="match status" value="1"/>
</dbReference>
<feature type="domain" description="Cytochrome c" evidence="5">
    <location>
        <begin position="634"/>
        <end position="731"/>
    </location>
</feature>
<keyword evidence="1 4" id="KW-0349">Heme</keyword>
<keyword evidence="3 4" id="KW-0408">Iron</keyword>
<dbReference type="Pfam" id="PF00034">
    <property type="entry name" value="Cytochrom_C"/>
    <property type="match status" value="1"/>
</dbReference>
<dbReference type="SUPFAM" id="SSF46626">
    <property type="entry name" value="Cytochrome c"/>
    <property type="match status" value="1"/>
</dbReference>
<keyword evidence="2 4" id="KW-0479">Metal-binding</keyword>
<dbReference type="PROSITE" id="PS51257">
    <property type="entry name" value="PROKAR_LIPOPROTEIN"/>
    <property type="match status" value="1"/>
</dbReference>
<keyword evidence="7" id="KW-1185">Reference proteome</keyword>
<sequence length="764" mass="84178">MTRIHYLFITTLSLAFLACNQGHQQQTENKHEKDSLAMREKFAASPVLDAKAAIGQMQFDKGLEVQLVAAEPMVVAPVSMTFDERGRMWVVEMTGFMPDTAGTGEDKPDGKIVILEDTNRDGVMDKRTVFLDSLILPRALCLIENGVLVATPPQLWFIENNGDKPGKKTLVDDQYAAGGNVEHQPNGLLRAMDNWIYNAKSDRRYRKVGDKWLKESTHFRGQWGITQDDQGRLYYNNNSENLLGDYFSPGLGGTNPLQQNAAGFDQKIVPDNRTYPLRATPGVNRGYQKGTLDDSLRLVNFTAACGPVIYRGQLLPATYAGNAFVAEPSANLIKRNILSDSSYVVKGVQAYQQKEFLASTDERFRPVDLRTGPDGALYIADMYRGILQHKTYLTEYLKNEIKMRNLTLPLNCGRIYRIVPAGSHPAPVAFEPTAANLLAKLGDANGTLRDKAQQLIIDQHLTTMAPDLRSMLKDAAAPLKQLHALWTLEGLHQLTIEDINSIWQQGPPALKMQALAAWPSIVNSSNIKTAVAALDTLADNPYLAPAVAYVLPAVSKFDKSAATRLEDKMIKAYAPNRYVAAALVNNAAKREAALLKQVIAWNPDTTLVLRRQLEAVLKNADNQANAQKMEALRKALPQGYKIFNTVCQTCHGKRGEGIASMAPPLNESNWVNGNKKAFISIVLYGLTGPVEVHGKMYKAPEINGDMPGIGASDEFSDADIAQLLTFLRSAWNNKADKVSAADIQQVRKANNGRQKPFTAGELAN</sequence>
<evidence type="ECO:0000256" key="2">
    <source>
        <dbReference type="ARBA" id="ARBA00022723"/>
    </source>
</evidence>
<dbReference type="InterPro" id="IPR036909">
    <property type="entry name" value="Cyt_c-like_dom_sf"/>
</dbReference>
<dbReference type="InterPro" id="IPR055557">
    <property type="entry name" value="DUF7133"/>
</dbReference>
<dbReference type="Gene3D" id="2.120.10.30">
    <property type="entry name" value="TolB, C-terminal domain"/>
    <property type="match status" value="1"/>
</dbReference>
<dbReference type="PROSITE" id="PS51007">
    <property type="entry name" value="CYTC"/>
    <property type="match status" value="1"/>
</dbReference>
<dbReference type="SUPFAM" id="SSF50952">
    <property type="entry name" value="Soluble quinoprotein glucose dehydrogenase"/>
    <property type="match status" value="1"/>
</dbReference>
<organism evidence="6 7">
    <name type="scientific">Chitinophaga arvensicola</name>
    <dbReference type="NCBI Taxonomy" id="29529"/>
    <lineage>
        <taxon>Bacteria</taxon>
        <taxon>Pseudomonadati</taxon>
        <taxon>Bacteroidota</taxon>
        <taxon>Chitinophagia</taxon>
        <taxon>Chitinophagales</taxon>
        <taxon>Chitinophagaceae</taxon>
        <taxon>Chitinophaga</taxon>
    </lineage>
</organism>
<accession>A0A1I0SAL7</accession>
<gene>
    <name evidence="6" type="ORF">SAMN04488122_4830</name>
</gene>
<dbReference type="STRING" id="29529.SAMN04488122_4830"/>
<dbReference type="AlphaFoldDB" id="A0A1I0SAL7"/>
<dbReference type="Pfam" id="PF23500">
    <property type="entry name" value="DUF7133"/>
    <property type="match status" value="1"/>
</dbReference>
<dbReference type="Gene3D" id="1.10.760.10">
    <property type="entry name" value="Cytochrome c-like domain"/>
    <property type="match status" value="1"/>
</dbReference>
<evidence type="ECO:0000313" key="6">
    <source>
        <dbReference type="EMBL" id="SEW52438.1"/>
    </source>
</evidence>
<name>A0A1I0SAL7_9BACT</name>
<dbReference type="GO" id="GO:0020037">
    <property type="term" value="F:heme binding"/>
    <property type="evidence" value="ECO:0007669"/>
    <property type="project" value="InterPro"/>
</dbReference>
<dbReference type="GO" id="GO:0009055">
    <property type="term" value="F:electron transfer activity"/>
    <property type="evidence" value="ECO:0007669"/>
    <property type="project" value="InterPro"/>
</dbReference>